<dbReference type="GO" id="GO:0090729">
    <property type="term" value="F:toxin activity"/>
    <property type="evidence" value="ECO:0007669"/>
    <property type="project" value="UniProtKB-KW"/>
</dbReference>
<evidence type="ECO:0000313" key="8">
    <source>
        <dbReference type="Proteomes" id="UP001296776"/>
    </source>
</evidence>
<keyword evidence="4 5" id="KW-0378">Hydrolase</keyword>
<proteinExistence type="inferred from homology"/>
<accession>A0AAJ0U6G3</accession>
<dbReference type="EC" id="3.1.-.-" evidence="5"/>
<organism evidence="7 8">
    <name type="scientific">Halochromatium glycolicum</name>
    <dbReference type="NCBI Taxonomy" id="85075"/>
    <lineage>
        <taxon>Bacteria</taxon>
        <taxon>Pseudomonadati</taxon>
        <taxon>Pseudomonadota</taxon>
        <taxon>Gammaproteobacteria</taxon>
        <taxon>Chromatiales</taxon>
        <taxon>Chromatiaceae</taxon>
        <taxon>Halochromatium</taxon>
    </lineage>
</organism>
<dbReference type="InterPro" id="IPR029060">
    <property type="entry name" value="PIN-like_dom_sf"/>
</dbReference>
<sequence>MSFMSDEVLFLDTNVLIYLFDNDEPRKQRIAQALLRESAEPRLSTQVLAEFYVTVTRKLARPLAPERALQAVDEFRVFPVAAPTPEQVQQAIRRSIDARVSFWDGLIIETALAEGAHRLMTEDLQDGWRIEGMQVTNPFAIVR</sequence>
<comment type="cofactor">
    <cofactor evidence="5">
        <name>Mg(2+)</name>
        <dbReference type="ChEBI" id="CHEBI:18420"/>
    </cofactor>
</comment>
<dbReference type="HAMAP" id="MF_00265">
    <property type="entry name" value="VapC_Nob1"/>
    <property type="match status" value="1"/>
</dbReference>
<name>A0AAJ0U6G3_9GAMM</name>
<evidence type="ECO:0000256" key="5">
    <source>
        <dbReference type="HAMAP-Rule" id="MF_00265"/>
    </source>
</evidence>
<keyword evidence="5" id="KW-0800">Toxin</keyword>
<comment type="similarity">
    <text evidence="5">Belongs to the PINc/VapC protein family.</text>
</comment>
<dbReference type="Proteomes" id="UP001296776">
    <property type="component" value="Unassembled WGS sequence"/>
</dbReference>
<dbReference type="GO" id="GO:0004540">
    <property type="term" value="F:RNA nuclease activity"/>
    <property type="evidence" value="ECO:0007669"/>
    <property type="project" value="InterPro"/>
</dbReference>
<keyword evidence="2 5" id="KW-0540">Nuclease</keyword>
<dbReference type="InterPro" id="IPR022907">
    <property type="entry name" value="VapC_family"/>
</dbReference>
<dbReference type="GO" id="GO:0016787">
    <property type="term" value="F:hydrolase activity"/>
    <property type="evidence" value="ECO:0007669"/>
    <property type="project" value="UniProtKB-KW"/>
</dbReference>
<dbReference type="EMBL" id="NRSJ01000032">
    <property type="protein sequence ID" value="MBK1706033.1"/>
    <property type="molecule type" value="Genomic_DNA"/>
</dbReference>
<dbReference type="SUPFAM" id="SSF88723">
    <property type="entry name" value="PIN domain-like"/>
    <property type="match status" value="1"/>
</dbReference>
<feature type="domain" description="PIN" evidence="6">
    <location>
        <begin position="10"/>
        <end position="123"/>
    </location>
</feature>
<gene>
    <name evidence="5" type="primary">vapC</name>
    <name evidence="7" type="ORF">CKO40_16085</name>
</gene>
<comment type="caution">
    <text evidence="7">The sequence shown here is derived from an EMBL/GenBank/DDBJ whole genome shotgun (WGS) entry which is preliminary data.</text>
</comment>
<dbReference type="AlphaFoldDB" id="A0AAJ0U6G3"/>
<keyword evidence="8" id="KW-1185">Reference proteome</keyword>
<reference evidence="7" key="2">
    <citation type="journal article" date="2020" name="Microorganisms">
        <title>Osmotic Adaptation and Compatible Solute Biosynthesis of Phototrophic Bacteria as Revealed from Genome Analyses.</title>
        <authorList>
            <person name="Imhoff J.F."/>
            <person name="Rahn T."/>
            <person name="Kunzel S."/>
            <person name="Keller A."/>
            <person name="Neulinger S.C."/>
        </authorList>
    </citation>
    <scope>NUCLEOTIDE SEQUENCE</scope>
    <source>
        <strain evidence="7">DSM 11080</strain>
    </source>
</reference>
<keyword evidence="3 5" id="KW-0479">Metal-binding</keyword>
<dbReference type="InterPro" id="IPR002716">
    <property type="entry name" value="PIN_dom"/>
</dbReference>
<evidence type="ECO:0000259" key="6">
    <source>
        <dbReference type="Pfam" id="PF01850"/>
    </source>
</evidence>
<evidence type="ECO:0000256" key="1">
    <source>
        <dbReference type="ARBA" id="ARBA00022649"/>
    </source>
</evidence>
<evidence type="ECO:0000256" key="4">
    <source>
        <dbReference type="ARBA" id="ARBA00022801"/>
    </source>
</evidence>
<evidence type="ECO:0000313" key="7">
    <source>
        <dbReference type="EMBL" id="MBK1706033.1"/>
    </source>
</evidence>
<dbReference type="Gene3D" id="3.40.50.1010">
    <property type="entry name" value="5'-nuclease"/>
    <property type="match status" value="1"/>
</dbReference>
<reference evidence="7" key="1">
    <citation type="submission" date="2017-08" db="EMBL/GenBank/DDBJ databases">
        <authorList>
            <person name="Imhoff J.F."/>
            <person name="Rahn T."/>
            <person name="Kuenzel S."/>
            <person name="Neulinger S.C."/>
        </authorList>
    </citation>
    <scope>NUCLEOTIDE SEQUENCE</scope>
    <source>
        <strain evidence="7">DSM 11080</strain>
    </source>
</reference>
<evidence type="ECO:0000256" key="3">
    <source>
        <dbReference type="ARBA" id="ARBA00022723"/>
    </source>
</evidence>
<dbReference type="GO" id="GO:0000287">
    <property type="term" value="F:magnesium ion binding"/>
    <property type="evidence" value="ECO:0007669"/>
    <property type="project" value="UniProtKB-UniRule"/>
</dbReference>
<protein>
    <recommendedName>
        <fullName evidence="5">Ribonuclease VapC</fullName>
        <shortName evidence="5">RNase VapC</shortName>
        <ecNumber evidence="5">3.1.-.-</ecNumber>
    </recommendedName>
    <alternativeName>
        <fullName evidence="5">Toxin VapC</fullName>
    </alternativeName>
</protein>
<keyword evidence="1 5" id="KW-1277">Toxin-antitoxin system</keyword>
<dbReference type="Pfam" id="PF01850">
    <property type="entry name" value="PIN"/>
    <property type="match status" value="1"/>
</dbReference>
<evidence type="ECO:0000256" key="2">
    <source>
        <dbReference type="ARBA" id="ARBA00022722"/>
    </source>
</evidence>
<comment type="function">
    <text evidence="5">Toxic component of a toxin-antitoxin (TA) system. An RNase.</text>
</comment>
<feature type="binding site" evidence="5">
    <location>
        <position position="104"/>
    </location>
    <ligand>
        <name>Mg(2+)</name>
        <dbReference type="ChEBI" id="CHEBI:18420"/>
    </ligand>
</feature>
<dbReference type="CDD" id="cd18692">
    <property type="entry name" value="PIN_VapC-like"/>
    <property type="match status" value="1"/>
</dbReference>
<keyword evidence="5" id="KW-0460">Magnesium</keyword>
<feature type="binding site" evidence="5">
    <location>
        <position position="12"/>
    </location>
    <ligand>
        <name>Mg(2+)</name>
        <dbReference type="ChEBI" id="CHEBI:18420"/>
    </ligand>
</feature>